<protein>
    <submittedName>
        <fullName evidence="5">ATP-binding cassette domain-containing protein</fullName>
    </submittedName>
</protein>
<dbReference type="Pfam" id="PF00005">
    <property type="entry name" value="ABC_tran"/>
    <property type="match status" value="1"/>
</dbReference>
<dbReference type="RefSeq" id="WP_318649376.1">
    <property type="nucleotide sequence ID" value="NZ_CP137852.1"/>
</dbReference>
<dbReference type="Gene3D" id="3.40.50.300">
    <property type="entry name" value="P-loop containing nucleotide triphosphate hydrolases"/>
    <property type="match status" value="1"/>
</dbReference>
<dbReference type="InterPro" id="IPR003439">
    <property type="entry name" value="ABC_transporter-like_ATP-bd"/>
</dbReference>
<dbReference type="PANTHER" id="PTHR24220">
    <property type="entry name" value="IMPORT ATP-BINDING PROTEIN"/>
    <property type="match status" value="1"/>
</dbReference>
<evidence type="ECO:0000259" key="4">
    <source>
        <dbReference type="PROSITE" id="PS50893"/>
    </source>
</evidence>
<keyword evidence="3 5" id="KW-0067">ATP-binding</keyword>
<evidence type="ECO:0000313" key="5">
    <source>
        <dbReference type="EMBL" id="WPB85407.1"/>
    </source>
</evidence>
<organism evidence="5 6">
    <name type="scientific">Sediminicoccus rosea</name>
    <dbReference type="NCBI Taxonomy" id="1225128"/>
    <lineage>
        <taxon>Bacteria</taxon>
        <taxon>Pseudomonadati</taxon>
        <taxon>Pseudomonadota</taxon>
        <taxon>Alphaproteobacteria</taxon>
        <taxon>Acetobacterales</taxon>
        <taxon>Roseomonadaceae</taxon>
        <taxon>Sediminicoccus</taxon>
    </lineage>
</organism>
<dbReference type="PROSITE" id="PS50893">
    <property type="entry name" value="ABC_TRANSPORTER_2"/>
    <property type="match status" value="1"/>
</dbReference>
<proteinExistence type="inferred from homology"/>
<gene>
    <name evidence="5" type="ORF">R9Z33_00710</name>
</gene>
<keyword evidence="6" id="KW-1185">Reference proteome</keyword>
<dbReference type="InterPro" id="IPR015854">
    <property type="entry name" value="ABC_transpr_LolD-like"/>
</dbReference>
<dbReference type="PROSITE" id="PS00211">
    <property type="entry name" value="ABC_TRANSPORTER_1"/>
    <property type="match status" value="1"/>
</dbReference>
<keyword evidence="2" id="KW-0547">Nucleotide-binding</keyword>
<dbReference type="InterPro" id="IPR017871">
    <property type="entry name" value="ABC_transporter-like_CS"/>
</dbReference>
<evidence type="ECO:0000313" key="6">
    <source>
        <dbReference type="Proteomes" id="UP001305521"/>
    </source>
</evidence>
<feature type="domain" description="ABC transporter" evidence="4">
    <location>
        <begin position="4"/>
        <end position="234"/>
    </location>
</feature>
<evidence type="ECO:0000256" key="1">
    <source>
        <dbReference type="ARBA" id="ARBA00005417"/>
    </source>
</evidence>
<reference evidence="5 6" key="1">
    <citation type="submission" date="2023-11" db="EMBL/GenBank/DDBJ databases">
        <title>Arctic aerobic anoxygenic photoheterotroph Sediminicoccus rosea KRV36 adapts its photosynthesis to long days of polar summer.</title>
        <authorList>
            <person name="Tomasch J."/>
            <person name="Kopejtka K."/>
            <person name="Bily T."/>
            <person name="Gardiner A.T."/>
            <person name="Gardian Z."/>
            <person name="Shivaramu S."/>
            <person name="Koblizek M."/>
            <person name="Engelhardt F."/>
            <person name="Kaftan D."/>
        </authorList>
    </citation>
    <scope>NUCLEOTIDE SEQUENCE [LARGE SCALE GENOMIC DNA]</scope>
    <source>
        <strain evidence="5 6">R-30</strain>
    </source>
</reference>
<dbReference type="GO" id="GO:0005524">
    <property type="term" value="F:ATP binding"/>
    <property type="evidence" value="ECO:0007669"/>
    <property type="project" value="UniProtKB-KW"/>
</dbReference>
<comment type="similarity">
    <text evidence="1">Belongs to the ABC transporter superfamily.</text>
</comment>
<dbReference type="SUPFAM" id="SSF52540">
    <property type="entry name" value="P-loop containing nucleoside triphosphate hydrolases"/>
    <property type="match status" value="1"/>
</dbReference>
<evidence type="ECO:0000256" key="3">
    <source>
        <dbReference type="ARBA" id="ARBA00022840"/>
    </source>
</evidence>
<dbReference type="Proteomes" id="UP001305521">
    <property type="component" value="Chromosome"/>
</dbReference>
<dbReference type="EMBL" id="CP137852">
    <property type="protein sequence ID" value="WPB85407.1"/>
    <property type="molecule type" value="Genomic_DNA"/>
</dbReference>
<name>A0ABZ0PJ42_9PROT</name>
<sequence>MSVALSLSGLRAWHAGFVLEVEGLNLTRGEAVALHGPSGAGKSTLLDLLALARAPEVAAHFTLTPREDAPLDLRALWLAGEDRAITDARARHYGYVLQQGGLLPFLDVRANIEMPLALLGRSAEGRLRALAERLEIAPLLGRMPATLSVGQRQRVAIARALVHTPDIVLADEPTASVHPGMADTVMALLREEAAAAGAALLLATHDPERAQRQGFRLLPLFPDPGGAARSVLRA</sequence>
<dbReference type="PANTHER" id="PTHR24220:SF689">
    <property type="entry name" value="LIPOPROTEIN-RELEASING SYSTEM ATP-BINDING PROTEIN LOLD"/>
    <property type="match status" value="1"/>
</dbReference>
<dbReference type="InterPro" id="IPR027417">
    <property type="entry name" value="P-loop_NTPase"/>
</dbReference>
<evidence type="ECO:0000256" key="2">
    <source>
        <dbReference type="ARBA" id="ARBA00022741"/>
    </source>
</evidence>
<dbReference type="SMART" id="SM00382">
    <property type="entry name" value="AAA"/>
    <property type="match status" value="1"/>
</dbReference>
<accession>A0ABZ0PJ42</accession>
<dbReference type="InterPro" id="IPR003593">
    <property type="entry name" value="AAA+_ATPase"/>
</dbReference>